<proteinExistence type="predicted"/>
<evidence type="ECO:0000313" key="3">
    <source>
        <dbReference type="Proteomes" id="UP000636394"/>
    </source>
</evidence>
<protein>
    <submittedName>
        <fullName evidence="2">Uncharacterized protein</fullName>
    </submittedName>
</protein>
<evidence type="ECO:0000256" key="1">
    <source>
        <dbReference type="SAM" id="Phobius"/>
    </source>
</evidence>
<keyword evidence="1" id="KW-0812">Transmembrane</keyword>
<comment type="caution">
    <text evidence="2">The sequence shown here is derived from an EMBL/GenBank/DDBJ whole genome shotgun (WGS) entry which is preliminary data.</text>
</comment>
<organism evidence="2 3">
    <name type="scientific">Xiamenia xianingshaonis</name>
    <dbReference type="NCBI Taxonomy" id="2682776"/>
    <lineage>
        <taxon>Bacteria</taxon>
        <taxon>Bacillati</taxon>
        <taxon>Actinomycetota</taxon>
        <taxon>Coriobacteriia</taxon>
        <taxon>Eggerthellales</taxon>
        <taxon>Eggerthellaceae</taxon>
        <taxon>Xiamenia</taxon>
    </lineage>
</organism>
<sequence>MRLVAFILNVVSTVSVGWAIIPLAWMIPICVRSWNIYKGTRPNTTAFGVVDLIFGNLVAGILLLVSKKEA</sequence>
<keyword evidence="3" id="KW-1185">Reference proteome</keyword>
<dbReference type="Proteomes" id="UP000636394">
    <property type="component" value="Unassembled WGS sequence"/>
</dbReference>
<keyword evidence="1" id="KW-0472">Membrane</keyword>
<keyword evidence="1" id="KW-1133">Transmembrane helix</keyword>
<name>A0ABX0IKH0_9ACTN</name>
<evidence type="ECO:0000313" key="2">
    <source>
        <dbReference type="EMBL" id="NHM14301.1"/>
    </source>
</evidence>
<feature type="transmembrane region" description="Helical" evidence="1">
    <location>
        <begin position="7"/>
        <end position="27"/>
    </location>
</feature>
<gene>
    <name evidence="2" type="ORF">GMI68_05895</name>
</gene>
<accession>A0ABX0IKH0</accession>
<reference evidence="2 3" key="1">
    <citation type="submission" date="2019-11" db="EMBL/GenBank/DDBJ databases">
        <title>Eggerthellaceae novel genus isolated from the rectal contents of marmort.</title>
        <authorList>
            <person name="Zhang G."/>
        </authorList>
    </citation>
    <scope>NUCLEOTIDE SEQUENCE [LARGE SCALE GENOMIC DNA]</scope>
    <source>
        <strain evidence="3">zg-886</strain>
    </source>
</reference>
<dbReference type="EMBL" id="WPCR01000006">
    <property type="protein sequence ID" value="NHM14301.1"/>
    <property type="molecule type" value="Genomic_DNA"/>
</dbReference>
<feature type="transmembrane region" description="Helical" evidence="1">
    <location>
        <begin position="47"/>
        <end position="65"/>
    </location>
</feature>